<dbReference type="Gene3D" id="3.30.450.40">
    <property type="match status" value="1"/>
</dbReference>
<reference evidence="1 2" key="1">
    <citation type="submission" date="2016-02" db="EMBL/GenBank/DDBJ databases">
        <title>Draft genome sequence of Thermodesulfatator sp. S606.</title>
        <authorList>
            <person name="Lai Q."/>
            <person name="Cao J."/>
            <person name="Dupont S."/>
            <person name="Shao Z."/>
            <person name="Jebbar M."/>
            <person name="Alain K."/>
        </authorList>
    </citation>
    <scope>NUCLEOTIDE SEQUENCE [LARGE SCALE GENOMIC DNA]</scope>
    <source>
        <strain evidence="1 2">S606</strain>
    </source>
</reference>
<gene>
    <name evidence="1" type="ORF">TH606_11010</name>
</gene>
<name>A0A177E4G8_9BACT</name>
<evidence type="ECO:0000313" key="2">
    <source>
        <dbReference type="Proteomes" id="UP000076964"/>
    </source>
</evidence>
<organism evidence="1 2">
    <name type="scientific">Thermodesulfatator autotrophicus</name>
    <dbReference type="NCBI Taxonomy" id="1795632"/>
    <lineage>
        <taxon>Bacteria</taxon>
        <taxon>Pseudomonadati</taxon>
        <taxon>Thermodesulfobacteriota</taxon>
        <taxon>Thermodesulfobacteria</taxon>
        <taxon>Thermodesulfobacteriales</taxon>
        <taxon>Thermodesulfatatoraceae</taxon>
        <taxon>Thermodesulfatator</taxon>
    </lineage>
</organism>
<accession>A0A177E4G8</accession>
<proteinExistence type="predicted"/>
<protein>
    <recommendedName>
        <fullName evidence="3">GAF domain-containing protein</fullName>
    </recommendedName>
</protein>
<dbReference type="Proteomes" id="UP000076964">
    <property type="component" value="Unassembled WGS sequence"/>
</dbReference>
<dbReference type="AlphaFoldDB" id="A0A177E4G8"/>
<evidence type="ECO:0008006" key="3">
    <source>
        <dbReference type="Google" id="ProtNLM"/>
    </source>
</evidence>
<evidence type="ECO:0000313" key="1">
    <source>
        <dbReference type="EMBL" id="OAG26688.1"/>
    </source>
</evidence>
<dbReference type="SUPFAM" id="SSF55781">
    <property type="entry name" value="GAF domain-like"/>
    <property type="match status" value="1"/>
</dbReference>
<dbReference type="InterPro" id="IPR029016">
    <property type="entry name" value="GAF-like_dom_sf"/>
</dbReference>
<sequence length="289" mass="33029">MLALYYPGTYQKIEYLEKEKKQKIKKKLFSLARFVGQKWSLPGLLISTFEGSPAAKEENHPAKYAEIINGAVRLCSFGQKEHAIEVLERNFQMEGEEIRGHLAKAFDITRELYGPLLKDFKESFPSKASPERQEISNEGLFQKAIQEITSNLVSQADFKYILSMVCETLIRVFHCETVLFGLCNQDQKAVVIRYALGKNRKAWKNFTFPLNGTIKKLFHKQVEWTCSGKNIPELWASPREAEKDVLISPLVLSSCPIGLIFAIREHSFSGEELAKIEILKNLLLLSLKR</sequence>
<keyword evidence="2" id="KW-1185">Reference proteome</keyword>
<dbReference type="EMBL" id="LSFI01000093">
    <property type="protein sequence ID" value="OAG26688.1"/>
    <property type="molecule type" value="Genomic_DNA"/>
</dbReference>
<dbReference type="OrthoDB" id="9791419at2"/>
<comment type="caution">
    <text evidence="1">The sequence shown here is derived from an EMBL/GenBank/DDBJ whole genome shotgun (WGS) entry which is preliminary data.</text>
</comment>